<dbReference type="STRING" id="292564.Cyagr_3433"/>
<dbReference type="Gene3D" id="3.30.750.24">
    <property type="entry name" value="STAS domain"/>
    <property type="match status" value="1"/>
</dbReference>
<evidence type="ECO:0000313" key="4">
    <source>
        <dbReference type="EMBL" id="AFY30493.1"/>
    </source>
</evidence>
<dbReference type="PANTHER" id="PTHR33495">
    <property type="entry name" value="ANTI-SIGMA FACTOR ANTAGONIST TM_1081-RELATED-RELATED"/>
    <property type="match status" value="1"/>
</dbReference>
<feature type="domain" description="STAS" evidence="3">
    <location>
        <begin position="26"/>
        <end position="121"/>
    </location>
</feature>
<reference evidence="5" key="1">
    <citation type="journal article" date="2013" name="Proc. Natl. Acad. Sci. U.S.A.">
        <title>Improving the coverage of the cyanobacterial phylum using diversity-driven genome sequencing.</title>
        <authorList>
            <person name="Shih P.M."/>
            <person name="Wu D."/>
            <person name="Latifi A."/>
            <person name="Axen S.D."/>
            <person name="Fewer D.P."/>
            <person name="Talla E."/>
            <person name="Calteau A."/>
            <person name="Cai F."/>
            <person name="Tandeau de Marsac N."/>
            <person name="Rippka R."/>
            <person name="Herdman M."/>
            <person name="Sivonen K."/>
            <person name="Coursin T."/>
            <person name="Laurent T."/>
            <person name="Goodwin L."/>
            <person name="Nolan M."/>
            <person name="Davenport K.W."/>
            <person name="Han C.S."/>
            <person name="Rubin E.M."/>
            <person name="Eisen J.A."/>
            <person name="Woyke T."/>
            <person name="Gugger M."/>
            <person name="Kerfeld C.A."/>
        </authorList>
    </citation>
    <scope>NUCLEOTIDE SEQUENCE [LARGE SCALE GENOMIC DNA]</scope>
    <source>
        <strain evidence="5">ATCC 27147 / PCC 6307</strain>
    </source>
</reference>
<evidence type="ECO:0000256" key="2">
    <source>
        <dbReference type="RuleBase" id="RU003749"/>
    </source>
</evidence>
<sequence>MTQTASIRSDDVLESDGAIKLRKVILSGRLDMLGMEEIALKLTSLTAIKPLPVILDLRDVSFLASIGIRSIISSARALDQKGGRMVLLLGTNELVKATLESTGIDDVIPMVSDEDQAERDALARGSIDGATPA</sequence>
<evidence type="ECO:0000256" key="1">
    <source>
        <dbReference type="ARBA" id="ARBA00009013"/>
    </source>
</evidence>
<dbReference type="InterPro" id="IPR002645">
    <property type="entry name" value="STAS_dom"/>
</dbReference>
<comment type="similarity">
    <text evidence="1 2">Belongs to the anti-sigma-factor antagonist family.</text>
</comment>
<protein>
    <recommendedName>
        <fullName evidence="2">Anti-sigma factor antagonist</fullName>
    </recommendedName>
</protein>
<dbReference type="NCBIfam" id="TIGR00377">
    <property type="entry name" value="ant_ant_sig"/>
    <property type="match status" value="1"/>
</dbReference>
<dbReference type="EMBL" id="CP003495">
    <property type="protein sequence ID" value="AFY30493.1"/>
    <property type="molecule type" value="Genomic_DNA"/>
</dbReference>
<dbReference type="InterPro" id="IPR036513">
    <property type="entry name" value="STAS_dom_sf"/>
</dbReference>
<proteinExistence type="inferred from homology"/>
<dbReference type="AlphaFoldDB" id="K9PC21"/>
<gene>
    <name evidence="4" type="ordered locus">Cyagr_3433</name>
</gene>
<dbReference type="PANTHER" id="PTHR33495:SF2">
    <property type="entry name" value="ANTI-SIGMA FACTOR ANTAGONIST TM_1081-RELATED"/>
    <property type="match status" value="1"/>
</dbReference>
<accession>K9PC21</accession>
<dbReference type="RefSeq" id="WP_015110926.1">
    <property type="nucleotide sequence ID" value="NC_019675.1"/>
</dbReference>
<dbReference type="KEGG" id="cgc:Cyagr_3433"/>
<evidence type="ECO:0000313" key="5">
    <source>
        <dbReference type="Proteomes" id="UP000010388"/>
    </source>
</evidence>
<name>K9PC21_CYAGP</name>
<dbReference type="Pfam" id="PF01740">
    <property type="entry name" value="STAS"/>
    <property type="match status" value="1"/>
</dbReference>
<organism evidence="4 5">
    <name type="scientific">Cyanobium gracile (strain ATCC 27147 / PCC 6307)</name>
    <dbReference type="NCBI Taxonomy" id="292564"/>
    <lineage>
        <taxon>Bacteria</taxon>
        <taxon>Bacillati</taxon>
        <taxon>Cyanobacteriota</taxon>
        <taxon>Cyanophyceae</taxon>
        <taxon>Synechococcales</taxon>
        <taxon>Prochlorococcaceae</taxon>
        <taxon>Cyanobium</taxon>
    </lineage>
</organism>
<dbReference type="OrthoDB" id="565262at2"/>
<dbReference type="InterPro" id="IPR003658">
    <property type="entry name" value="Anti-sigma_ant"/>
</dbReference>
<dbReference type="eggNOG" id="COG1366">
    <property type="taxonomic scope" value="Bacteria"/>
</dbReference>
<dbReference type="HOGENOM" id="CLU_1903198_0_0_3"/>
<dbReference type="PROSITE" id="PS50801">
    <property type="entry name" value="STAS"/>
    <property type="match status" value="1"/>
</dbReference>
<dbReference type="SUPFAM" id="SSF52091">
    <property type="entry name" value="SpoIIaa-like"/>
    <property type="match status" value="1"/>
</dbReference>
<dbReference type="Proteomes" id="UP000010388">
    <property type="component" value="Chromosome"/>
</dbReference>
<dbReference type="GO" id="GO:0043856">
    <property type="term" value="F:anti-sigma factor antagonist activity"/>
    <property type="evidence" value="ECO:0007669"/>
    <property type="project" value="InterPro"/>
</dbReference>
<evidence type="ECO:0000259" key="3">
    <source>
        <dbReference type="PROSITE" id="PS50801"/>
    </source>
</evidence>